<dbReference type="Gene3D" id="3.40.190.80">
    <property type="match status" value="1"/>
</dbReference>
<organism evidence="11 12">
    <name type="scientific">Vitrella brassicaformis (strain CCMP3155)</name>
    <dbReference type="NCBI Taxonomy" id="1169540"/>
    <lineage>
        <taxon>Eukaryota</taxon>
        <taxon>Sar</taxon>
        <taxon>Alveolata</taxon>
        <taxon>Colpodellida</taxon>
        <taxon>Vitrellaceae</taxon>
        <taxon>Vitrella</taxon>
    </lineage>
</organism>
<dbReference type="OrthoDB" id="10256725at2759"/>
<dbReference type="PRINTS" id="PR00115">
    <property type="entry name" value="F16BPHPHTASE"/>
</dbReference>
<evidence type="ECO:0000313" key="12">
    <source>
        <dbReference type="Proteomes" id="UP000041254"/>
    </source>
</evidence>
<dbReference type="GO" id="GO:0005829">
    <property type="term" value="C:cytosol"/>
    <property type="evidence" value="ECO:0007669"/>
    <property type="project" value="TreeGrafter"/>
</dbReference>
<dbReference type="GO" id="GO:0006094">
    <property type="term" value="P:gluconeogenesis"/>
    <property type="evidence" value="ECO:0007669"/>
    <property type="project" value="TreeGrafter"/>
</dbReference>
<comment type="similarity">
    <text evidence="2 8">Belongs to the FBPase class 1 family.</text>
</comment>
<dbReference type="InterPro" id="IPR028343">
    <property type="entry name" value="FBPtase"/>
</dbReference>
<dbReference type="OMA" id="RQWSEAM"/>
<evidence type="ECO:0000256" key="3">
    <source>
        <dbReference type="ARBA" id="ARBA00013093"/>
    </source>
</evidence>
<dbReference type="PIRSF" id="PIRSF000904">
    <property type="entry name" value="FBPtase_SBPase"/>
    <property type="match status" value="1"/>
</dbReference>
<dbReference type="PANTHER" id="PTHR11556">
    <property type="entry name" value="FRUCTOSE-1,6-BISPHOSPHATASE-RELATED"/>
    <property type="match status" value="1"/>
</dbReference>
<dbReference type="Pfam" id="PF00316">
    <property type="entry name" value="FBPase"/>
    <property type="match status" value="1"/>
</dbReference>
<dbReference type="EC" id="3.1.3.11" evidence="3"/>
<dbReference type="Pfam" id="PF18913">
    <property type="entry name" value="FBPase_C"/>
    <property type="match status" value="1"/>
</dbReference>
<evidence type="ECO:0000256" key="2">
    <source>
        <dbReference type="ARBA" id="ARBA00010941"/>
    </source>
</evidence>
<dbReference type="CDD" id="cd00354">
    <property type="entry name" value="FBPase"/>
    <property type="match status" value="1"/>
</dbReference>
<dbReference type="PhylomeDB" id="A0A0G4GZC5"/>
<dbReference type="GO" id="GO:0042132">
    <property type="term" value="F:fructose 1,6-bisphosphate 1-phosphatase activity"/>
    <property type="evidence" value="ECO:0007669"/>
    <property type="project" value="UniProtKB-EC"/>
</dbReference>
<evidence type="ECO:0000256" key="7">
    <source>
        <dbReference type="ARBA" id="ARBA00024331"/>
    </source>
</evidence>
<feature type="domain" description="Fructose-1-6-bisphosphatase class 1 C-terminal" evidence="10">
    <location>
        <begin position="206"/>
        <end position="330"/>
    </location>
</feature>
<evidence type="ECO:0000259" key="9">
    <source>
        <dbReference type="Pfam" id="PF00316"/>
    </source>
</evidence>
<dbReference type="GO" id="GO:0006000">
    <property type="term" value="P:fructose metabolic process"/>
    <property type="evidence" value="ECO:0007669"/>
    <property type="project" value="TreeGrafter"/>
</dbReference>
<dbReference type="InterPro" id="IPR000146">
    <property type="entry name" value="FBPase_class-1"/>
</dbReference>
<comment type="pathway">
    <text evidence="7">Carbohydrate biosynthesis.</text>
</comment>
<sequence>MVILMERESSYIPELGEFVIAHQSDIPPGSVNEINKILTTIKLASKVVSLEISRYASFSISEIEAMTDLEQLAQNKFIEGFRNRETVAGVATAGMDGFLDFGGEARNRQFVVNIHPLDGSSGSEFNNVETNVSVGTVFAIYRRVSPIGGPVELRDFLQPGKNIIAAGYVLFGSSVLLMYSSGSGLHGFTLDTSLGSFLLSHPDQKMPTDGKIYSIDGGRRAKFPQGIKDYITYCQDNIFSLRYIGSLIADIHRNLLKGGIFLYPPTFKDPKPSVSMVFQCAAIAYITEQAGGKASDGHTRLLDLQPKTLHDRVVFICGSKAMVEKAEAFFQQSPKFG</sequence>
<keyword evidence="12" id="KW-1185">Reference proteome</keyword>
<reference evidence="11 12" key="1">
    <citation type="submission" date="2014-11" db="EMBL/GenBank/DDBJ databases">
        <authorList>
            <person name="Zhu J."/>
            <person name="Qi W."/>
            <person name="Song R."/>
        </authorList>
    </citation>
    <scope>NUCLEOTIDE SEQUENCE [LARGE SCALE GENOMIC DNA]</scope>
</reference>
<proteinExistence type="inferred from homology"/>
<dbReference type="EMBL" id="CDMY01000887">
    <property type="protein sequence ID" value="CEM36338.1"/>
    <property type="molecule type" value="Genomic_DNA"/>
</dbReference>
<keyword evidence="4" id="KW-0963">Cytoplasm</keyword>
<keyword evidence="5 8" id="KW-0378">Hydrolase</keyword>
<accession>A0A0G4GZC5</accession>
<dbReference type="STRING" id="1169540.A0A0G4GZC5"/>
<evidence type="ECO:0000313" key="11">
    <source>
        <dbReference type="EMBL" id="CEM36338.1"/>
    </source>
</evidence>
<evidence type="ECO:0000256" key="1">
    <source>
        <dbReference type="ARBA" id="ARBA00001273"/>
    </source>
</evidence>
<evidence type="ECO:0000256" key="6">
    <source>
        <dbReference type="ARBA" id="ARBA00023277"/>
    </source>
</evidence>
<gene>
    <name evidence="11" type="ORF">Vbra_10444</name>
</gene>
<dbReference type="InterPro" id="IPR044015">
    <property type="entry name" value="FBPase_C_dom"/>
</dbReference>
<evidence type="ECO:0000256" key="4">
    <source>
        <dbReference type="ARBA" id="ARBA00022490"/>
    </source>
</evidence>
<dbReference type="GO" id="GO:0005986">
    <property type="term" value="P:sucrose biosynthetic process"/>
    <property type="evidence" value="ECO:0007669"/>
    <property type="project" value="TreeGrafter"/>
</dbReference>
<dbReference type="InterPro" id="IPR033391">
    <property type="entry name" value="FBPase_N"/>
</dbReference>
<dbReference type="AlphaFoldDB" id="A0A0G4GZC5"/>
<dbReference type="Proteomes" id="UP000041254">
    <property type="component" value="Unassembled WGS sequence"/>
</dbReference>
<evidence type="ECO:0000259" key="10">
    <source>
        <dbReference type="Pfam" id="PF18913"/>
    </source>
</evidence>
<feature type="domain" description="Fructose-1-6-bisphosphatase class I N-terminal" evidence="9">
    <location>
        <begin position="15"/>
        <end position="202"/>
    </location>
</feature>
<protein>
    <recommendedName>
        <fullName evidence="3">fructose-bisphosphatase</fullName>
        <ecNumber evidence="3">3.1.3.11</ecNumber>
    </recommendedName>
</protein>
<dbReference type="SUPFAM" id="SSF56655">
    <property type="entry name" value="Carbohydrate phosphatase"/>
    <property type="match status" value="1"/>
</dbReference>
<evidence type="ECO:0000256" key="8">
    <source>
        <dbReference type="RuleBase" id="RU000508"/>
    </source>
</evidence>
<dbReference type="GO" id="GO:0006002">
    <property type="term" value="P:fructose 6-phosphate metabolic process"/>
    <property type="evidence" value="ECO:0007669"/>
    <property type="project" value="TreeGrafter"/>
</dbReference>
<evidence type="ECO:0000256" key="5">
    <source>
        <dbReference type="ARBA" id="ARBA00022801"/>
    </source>
</evidence>
<dbReference type="InParanoid" id="A0A0G4GZC5"/>
<name>A0A0G4GZC5_VITBC</name>
<keyword evidence="6 8" id="KW-0119">Carbohydrate metabolism</keyword>
<dbReference type="GO" id="GO:0030388">
    <property type="term" value="P:fructose 1,6-bisphosphate metabolic process"/>
    <property type="evidence" value="ECO:0007669"/>
    <property type="project" value="TreeGrafter"/>
</dbReference>
<comment type="catalytic activity">
    <reaction evidence="1">
        <text>beta-D-fructose 1,6-bisphosphate + H2O = beta-D-fructose 6-phosphate + phosphate</text>
        <dbReference type="Rhea" id="RHEA:11064"/>
        <dbReference type="ChEBI" id="CHEBI:15377"/>
        <dbReference type="ChEBI" id="CHEBI:32966"/>
        <dbReference type="ChEBI" id="CHEBI:43474"/>
        <dbReference type="ChEBI" id="CHEBI:57634"/>
        <dbReference type="EC" id="3.1.3.11"/>
    </reaction>
</comment>
<dbReference type="VEuPathDB" id="CryptoDB:Vbra_10444"/>
<dbReference type="Gene3D" id="3.30.540.10">
    <property type="entry name" value="Fructose-1,6-Bisphosphatase, subunit A, domain 1"/>
    <property type="match status" value="1"/>
</dbReference>
<dbReference type="HAMAP" id="MF_01855">
    <property type="entry name" value="FBPase_class1"/>
    <property type="match status" value="1"/>
</dbReference>
<dbReference type="PANTHER" id="PTHR11556:SF35">
    <property type="entry name" value="SEDOHEPTULOSE-1,7-BISPHOSPHATASE, CHLOROPLASTIC"/>
    <property type="match status" value="1"/>
</dbReference>